<dbReference type="AlphaFoldDB" id="A0ABD5RWN0"/>
<accession>A0ABD5RWN0</accession>
<gene>
    <name evidence="1" type="ORF">ACFQE1_04370</name>
</gene>
<organism evidence="1 2">
    <name type="scientific">Halobium palmae</name>
    <dbReference type="NCBI Taxonomy" id="1776492"/>
    <lineage>
        <taxon>Archaea</taxon>
        <taxon>Methanobacteriati</taxon>
        <taxon>Methanobacteriota</taxon>
        <taxon>Stenosarchaea group</taxon>
        <taxon>Halobacteria</taxon>
        <taxon>Halobacteriales</taxon>
        <taxon>Haloferacaceae</taxon>
        <taxon>Halobium</taxon>
    </lineage>
</organism>
<protein>
    <submittedName>
        <fullName evidence="1">Uncharacterized protein</fullName>
    </submittedName>
</protein>
<keyword evidence="2" id="KW-1185">Reference proteome</keyword>
<reference evidence="1 2" key="1">
    <citation type="journal article" date="2019" name="Int. J. Syst. Evol. Microbiol.">
        <title>The Global Catalogue of Microorganisms (GCM) 10K type strain sequencing project: providing services to taxonomists for standard genome sequencing and annotation.</title>
        <authorList>
            <consortium name="The Broad Institute Genomics Platform"/>
            <consortium name="The Broad Institute Genome Sequencing Center for Infectious Disease"/>
            <person name="Wu L."/>
            <person name="Ma J."/>
        </authorList>
    </citation>
    <scope>NUCLEOTIDE SEQUENCE [LARGE SCALE GENOMIC DNA]</scope>
    <source>
        <strain evidence="1 2">NBRC 111368</strain>
    </source>
</reference>
<evidence type="ECO:0000313" key="1">
    <source>
        <dbReference type="EMBL" id="MFC6723634.1"/>
    </source>
</evidence>
<comment type="caution">
    <text evidence="1">The sequence shown here is derived from an EMBL/GenBank/DDBJ whole genome shotgun (WGS) entry which is preliminary data.</text>
</comment>
<evidence type="ECO:0000313" key="2">
    <source>
        <dbReference type="Proteomes" id="UP001596328"/>
    </source>
</evidence>
<dbReference type="Proteomes" id="UP001596328">
    <property type="component" value="Unassembled WGS sequence"/>
</dbReference>
<dbReference type="EMBL" id="JBHSWU010000030">
    <property type="protein sequence ID" value="MFC6723634.1"/>
    <property type="molecule type" value="Genomic_DNA"/>
</dbReference>
<name>A0ABD5RWN0_9EURY</name>
<sequence>MNDEYVRDRLAPHRETLEILAEMDTPLSADAQGALKWLDEHPGEDDDA</sequence>
<proteinExistence type="predicted"/>